<organism evidence="10 11">
    <name type="scientific">Hypholoma sublateritium (strain FD-334 SS-4)</name>
    <dbReference type="NCBI Taxonomy" id="945553"/>
    <lineage>
        <taxon>Eukaryota</taxon>
        <taxon>Fungi</taxon>
        <taxon>Dikarya</taxon>
        <taxon>Basidiomycota</taxon>
        <taxon>Agaricomycotina</taxon>
        <taxon>Agaricomycetes</taxon>
        <taxon>Agaricomycetidae</taxon>
        <taxon>Agaricales</taxon>
        <taxon>Agaricineae</taxon>
        <taxon>Strophariaceae</taxon>
        <taxon>Hypholoma</taxon>
    </lineage>
</organism>
<evidence type="ECO:0000256" key="6">
    <source>
        <dbReference type="ARBA" id="ARBA00022679"/>
    </source>
</evidence>
<dbReference type="PANTHER" id="PTHR14614">
    <property type="entry name" value="HEPATOCELLULAR CARCINOMA-ASSOCIATED ANTIGEN"/>
    <property type="match status" value="1"/>
</dbReference>
<evidence type="ECO:0000256" key="9">
    <source>
        <dbReference type="ARBA" id="ARBA00038126"/>
    </source>
</evidence>
<dbReference type="GO" id="GO:0005634">
    <property type="term" value="C:nucleus"/>
    <property type="evidence" value="ECO:0007669"/>
    <property type="project" value="UniProtKB-SubCell"/>
</dbReference>
<dbReference type="GO" id="GO:0005737">
    <property type="term" value="C:cytoplasm"/>
    <property type="evidence" value="ECO:0007669"/>
    <property type="project" value="UniProtKB-SubCell"/>
</dbReference>
<dbReference type="STRING" id="945553.A0A0D2LH20"/>
<accession>A0A0D2LH20</accession>
<evidence type="ECO:0000256" key="2">
    <source>
        <dbReference type="ARBA" id="ARBA00004496"/>
    </source>
</evidence>
<evidence type="ECO:0000256" key="5">
    <source>
        <dbReference type="ARBA" id="ARBA00022603"/>
    </source>
</evidence>
<proteinExistence type="inferred from homology"/>
<dbReference type="OMA" id="NLLLTWH"/>
<dbReference type="InterPro" id="IPR019410">
    <property type="entry name" value="Methyltransf_16"/>
</dbReference>
<dbReference type="GO" id="GO:0032259">
    <property type="term" value="P:methylation"/>
    <property type="evidence" value="ECO:0007669"/>
    <property type="project" value="UniProtKB-KW"/>
</dbReference>
<comment type="subcellular location">
    <subcellularLocation>
        <location evidence="2">Cytoplasm</location>
    </subcellularLocation>
    <subcellularLocation>
        <location evidence="1">Nucleus</location>
    </subcellularLocation>
</comment>
<evidence type="ECO:0000256" key="8">
    <source>
        <dbReference type="ARBA" id="ARBA00023242"/>
    </source>
</evidence>
<keyword evidence="6" id="KW-0808">Transferase</keyword>
<keyword evidence="5" id="KW-0489">Methyltransferase</keyword>
<dbReference type="EC" id="2.1.1.85" evidence="3"/>
<evidence type="ECO:0000313" key="11">
    <source>
        <dbReference type="Proteomes" id="UP000054270"/>
    </source>
</evidence>
<dbReference type="SUPFAM" id="SSF53335">
    <property type="entry name" value="S-adenosyl-L-methionine-dependent methyltransferases"/>
    <property type="match status" value="1"/>
</dbReference>
<keyword evidence="8" id="KW-0539">Nucleus</keyword>
<keyword evidence="4" id="KW-0963">Cytoplasm</keyword>
<protein>
    <recommendedName>
        <fullName evidence="3">protein-histidine N-methyltransferase</fullName>
        <ecNumber evidence="3">2.1.1.85</ecNumber>
    </recommendedName>
</protein>
<reference evidence="11" key="1">
    <citation type="submission" date="2014-04" db="EMBL/GenBank/DDBJ databases">
        <title>Evolutionary Origins and Diversification of the Mycorrhizal Mutualists.</title>
        <authorList>
            <consortium name="DOE Joint Genome Institute"/>
            <consortium name="Mycorrhizal Genomics Consortium"/>
            <person name="Kohler A."/>
            <person name="Kuo A."/>
            <person name="Nagy L.G."/>
            <person name="Floudas D."/>
            <person name="Copeland A."/>
            <person name="Barry K.W."/>
            <person name="Cichocki N."/>
            <person name="Veneault-Fourrey C."/>
            <person name="LaButti K."/>
            <person name="Lindquist E.A."/>
            <person name="Lipzen A."/>
            <person name="Lundell T."/>
            <person name="Morin E."/>
            <person name="Murat C."/>
            <person name="Riley R."/>
            <person name="Ohm R."/>
            <person name="Sun H."/>
            <person name="Tunlid A."/>
            <person name="Henrissat B."/>
            <person name="Grigoriev I.V."/>
            <person name="Hibbett D.S."/>
            <person name="Martin F."/>
        </authorList>
    </citation>
    <scope>NUCLEOTIDE SEQUENCE [LARGE SCALE GENOMIC DNA]</scope>
    <source>
        <strain evidence="11">FD-334 SS-4</strain>
    </source>
</reference>
<evidence type="ECO:0000256" key="1">
    <source>
        <dbReference type="ARBA" id="ARBA00004123"/>
    </source>
</evidence>
<evidence type="ECO:0000256" key="4">
    <source>
        <dbReference type="ARBA" id="ARBA00022490"/>
    </source>
</evidence>
<dbReference type="OrthoDB" id="1723750at2759"/>
<dbReference type="EMBL" id="KN817526">
    <property type="protein sequence ID" value="KJA26922.1"/>
    <property type="molecule type" value="Genomic_DNA"/>
</dbReference>
<evidence type="ECO:0000313" key="10">
    <source>
        <dbReference type="EMBL" id="KJA26922.1"/>
    </source>
</evidence>
<dbReference type="Gene3D" id="3.40.50.150">
    <property type="entry name" value="Vaccinia Virus protein VP39"/>
    <property type="match status" value="1"/>
</dbReference>
<keyword evidence="11" id="KW-1185">Reference proteome</keyword>
<dbReference type="PANTHER" id="PTHR14614:SF39">
    <property type="entry name" value="HISTIDINE PROTEIN METHYLTRANSFERASE 1 HOMOLOG"/>
    <property type="match status" value="1"/>
</dbReference>
<dbReference type="InterPro" id="IPR029063">
    <property type="entry name" value="SAM-dependent_MTases_sf"/>
</dbReference>
<keyword evidence="7" id="KW-0949">S-adenosyl-L-methionine</keyword>
<evidence type="ECO:0000256" key="3">
    <source>
        <dbReference type="ARBA" id="ARBA00012533"/>
    </source>
</evidence>
<sequence>MFKFDFDIDDAEEFDELAGVKASEPIQATAGDEAPVLEPFSELPIHQLLDAFPQLISYSPLSIPLTSPRKATTLVRRDLFDARFQLIAEGAGDAPEEPPNPKDEISEAGRYPESDRKALGFLDAPSDLVPGVYEGGLKTWECSLDLVEYLDGLKDGPEYNSFTGKKILDVGCGTGVPSMYVLRELLECLEPNEKGATKTEIHLQDYNASVLQLMTLPNMLLTWYPYRYTTNDSETAPTIDLNVPGEVIITPQLKSAFLESLASLNITLRFFSGSWDTFSPIETAGKSGYDVLLTSETIYRTESLGPLINLMHSACTGKAPPTLESLVSDLNISKSTPSESRPSLCLVAAKVLYFGVGGGVSDFLQAIEGHKGRVETVLERRAGVGRKIMRVYWP</sequence>
<name>A0A0D2LH20_HYPSF</name>
<dbReference type="Proteomes" id="UP000054270">
    <property type="component" value="Unassembled WGS sequence"/>
</dbReference>
<dbReference type="AlphaFoldDB" id="A0A0D2LH20"/>
<evidence type="ECO:0000256" key="7">
    <source>
        <dbReference type="ARBA" id="ARBA00022691"/>
    </source>
</evidence>
<gene>
    <name evidence="10" type="ORF">HYPSUDRAFT_132346</name>
</gene>
<dbReference type="GO" id="GO:0018064">
    <property type="term" value="F:protein-L-histidine N-tele-methyltransferase activity"/>
    <property type="evidence" value="ECO:0007669"/>
    <property type="project" value="UniProtKB-EC"/>
</dbReference>
<comment type="similarity">
    <text evidence="9">Belongs to the methyltransferase superfamily. METTL18 family.</text>
</comment>